<dbReference type="PANTHER" id="PTHR11086">
    <property type="entry name" value="DEOXYCYTIDYLATE DEAMINASE-RELATED"/>
    <property type="match status" value="1"/>
</dbReference>
<dbReference type="InterPro" id="IPR002125">
    <property type="entry name" value="CMP_dCMP_dom"/>
</dbReference>
<dbReference type="InterPro" id="IPR016192">
    <property type="entry name" value="APOBEC/CMP_deaminase_Zn-bd"/>
</dbReference>
<gene>
    <name evidence="11" type="ORF">WJX81_003061</name>
</gene>
<dbReference type="PANTHER" id="PTHR11086:SF18">
    <property type="entry name" value="DEOXYCYTIDYLATE DEAMINASE"/>
    <property type="match status" value="1"/>
</dbReference>
<evidence type="ECO:0000256" key="6">
    <source>
        <dbReference type="ARBA" id="ARBA00022833"/>
    </source>
</evidence>
<evidence type="ECO:0000256" key="1">
    <source>
        <dbReference type="ARBA" id="ARBA00001947"/>
    </source>
</evidence>
<organism evidence="11 12">
    <name type="scientific">Elliptochloris bilobata</name>
    <dbReference type="NCBI Taxonomy" id="381761"/>
    <lineage>
        <taxon>Eukaryota</taxon>
        <taxon>Viridiplantae</taxon>
        <taxon>Chlorophyta</taxon>
        <taxon>core chlorophytes</taxon>
        <taxon>Trebouxiophyceae</taxon>
        <taxon>Trebouxiophyceae incertae sedis</taxon>
        <taxon>Elliptochloris clade</taxon>
        <taxon>Elliptochloris</taxon>
    </lineage>
</organism>
<feature type="domain" description="CMP/dCMP-type deaminase" evidence="10">
    <location>
        <begin position="56"/>
        <end position="186"/>
    </location>
</feature>
<keyword evidence="3" id="KW-0479">Metal-binding</keyword>
<evidence type="ECO:0000313" key="11">
    <source>
        <dbReference type="EMBL" id="KAK9837103.1"/>
    </source>
</evidence>
<dbReference type="FunFam" id="3.40.140.10:FF:000021">
    <property type="entry name" value="Deoxycytidylate deaminase"/>
    <property type="match status" value="1"/>
</dbReference>
<dbReference type="EC" id="3.5.4.12" evidence="7"/>
<dbReference type="SUPFAM" id="SSF53927">
    <property type="entry name" value="Cytidine deaminase-like"/>
    <property type="match status" value="1"/>
</dbReference>
<dbReference type="GO" id="GO:0004132">
    <property type="term" value="F:dCMP deaminase activity"/>
    <property type="evidence" value="ECO:0007669"/>
    <property type="project" value="UniProtKB-EC"/>
</dbReference>
<comment type="cofactor">
    <cofactor evidence="1">
        <name>Zn(2+)</name>
        <dbReference type="ChEBI" id="CHEBI:29105"/>
    </cofactor>
</comment>
<dbReference type="CDD" id="cd01286">
    <property type="entry name" value="deoxycytidylate_deaminase"/>
    <property type="match status" value="1"/>
</dbReference>
<evidence type="ECO:0000256" key="3">
    <source>
        <dbReference type="ARBA" id="ARBA00022723"/>
    </source>
</evidence>
<evidence type="ECO:0000256" key="9">
    <source>
        <dbReference type="SAM" id="MobiDB-lite"/>
    </source>
</evidence>
<proteinExistence type="inferred from homology"/>
<dbReference type="PROSITE" id="PS51747">
    <property type="entry name" value="CYT_DCMP_DEAMINASES_2"/>
    <property type="match status" value="1"/>
</dbReference>
<evidence type="ECO:0000256" key="4">
    <source>
        <dbReference type="ARBA" id="ARBA00022727"/>
    </source>
</evidence>
<dbReference type="InterPro" id="IPR016193">
    <property type="entry name" value="Cytidine_deaminase-like"/>
</dbReference>
<protein>
    <recommendedName>
        <fullName evidence="8">dCMP deaminase</fullName>
        <ecNumber evidence="7">3.5.4.12</ecNumber>
    </recommendedName>
    <alternativeName>
        <fullName evidence="8">dCMP deaminase</fullName>
    </alternativeName>
</protein>
<comment type="caution">
    <text evidence="11">The sequence shown here is derived from an EMBL/GenBank/DDBJ whole genome shotgun (WGS) entry which is preliminary data.</text>
</comment>
<evidence type="ECO:0000256" key="5">
    <source>
        <dbReference type="ARBA" id="ARBA00022801"/>
    </source>
</evidence>
<feature type="region of interest" description="Disordered" evidence="9">
    <location>
        <begin position="1"/>
        <end position="26"/>
    </location>
</feature>
<accession>A0AAW1RUG4</accession>
<dbReference type="InterPro" id="IPR035105">
    <property type="entry name" value="Deoxycytidylate_deaminase_dom"/>
</dbReference>
<dbReference type="PROSITE" id="PS00903">
    <property type="entry name" value="CYT_DCMP_DEAMINASES_1"/>
    <property type="match status" value="1"/>
</dbReference>
<sequence length="224" mass="24662">MDTARQSADTEHVKVSGQPAAAARNDGDCSCSFEVVEPALQKADPFDRQPRKEYLSWEDYFMAVAFLSAQRSKDPNKQVGACIVSPDKIILGIGYNGFPRGCSDYKLPWSRQAHSGDPLDTKYPYVCHAELNAILNKNVASLNGAAIYVTMFPCCECAKLLIQAGIREVVFFEDKAAPVRPASAPLSGIRPEALYAASRRLLAMAGVRVRQHRLERPLMLRIGC</sequence>
<dbReference type="Pfam" id="PF00383">
    <property type="entry name" value="dCMP_cyt_deam_1"/>
    <property type="match status" value="1"/>
</dbReference>
<evidence type="ECO:0000259" key="10">
    <source>
        <dbReference type="PROSITE" id="PS51747"/>
    </source>
</evidence>
<evidence type="ECO:0000313" key="12">
    <source>
        <dbReference type="Proteomes" id="UP001445335"/>
    </source>
</evidence>
<keyword evidence="5" id="KW-0378">Hydrolase</keyword>
<dbReference type="GO" id="GO:0009165">
    <property type="term" value="P:nucleotide biosynthetic process"/>
    <property type="evidence" value="ECO:0007669"/>
    <property type="project" value="UniProtKB-KW"/>
</dbReference>
<comment type="similarity">
    <text evidence="2">Belongs to the cytidine and deoxycytidylate deaminase family.</text>
</comment>
<name>A0AAW1RUG4_9CHLO</name>
<dbReference type="Proteomes" id="UP001445335">
    <property type="component" value="Unassembled WGS sequence"/>
</dbReference>
<reference evidence="11 12" key="1">
    <citation type="journal article" date="2024" name="Nat. Commun.">
        <title>Phylogenomics reveals the evolutionary origins of lichenization in chlorophyte algae.</title>
        <authorList>
            <person name="Puginier C."/>
            <person name="Libourel C."/>
            <person name="Otte J."/>
            <person name="Skaloud P."/>
            <person name="Haon M."/>
            <person name="Grisel S."/>
            <person name="Petersen M."/>
            <person name="Berrin J.G."/>
            <person name="Delaux P.M."/>
            <person name="Dal Grande F."/>
            <person name="Keller J."/>
        </authorList>
    </citation>
    <scope>NUCLEOTIDE SEQUENCE [LARGE SCALE GENOMIC DNA]</scope>
    <source>
        <strain evidence="11 12">SAG 245.80</strain>
    </source>
</reference>
<keyword evidence="12" id="KW-1185">Reference proteome</keyword>
<dbReference type="EMBL" id="JALJOU010000023">
    <property type="protein sequence ID" value="KAK9837103.1"/>
    <property type="molecule type" value="Genomic_DNA"/>
</dbReference>
<dbReference type="InterPro" id="IPR015517">
    <property type="entry name" value="dCMP_deaminase-rel"/>
</dbReference>
<dbReference type="GO" id="GO:0005737">
    <property type="term" value="C:cytoplasm"/>
    <property type="evidence" value="ECO:0007669"/>
    <property type="project" value="TreeGrafter"/>
</dbReference>
<dbReference type="AlphaFoldDB" id="A0AAW1RUG4"/>
<evidence type="ECO:0000256" key="8">
    <source>
        <dbReference type="ARBA" id="ARBA00041763"/>
    </source>
</evidence>
<keyword evidence="4" id="KW-0545">Nucleotide biosynthesis</keyword>
<dbReference type="Gene3D" id="3.40.140.10">
    <property type="entry name" value="Cytidine Deaminase, domain 2"/>
    <property type="match status" value="1"/>
</dbReference>
<evidence type="ECO:0000256" key="2">
    <source>
        <dbReference type="ARBA" id="ARBA00006576"/>
    </source>
</evidence>
<dbReference type="GO" id="GO:0008270">
    <property type="term" value="F:zinc ion binding"/>
    <property type="evidence" value="ECO:0007669"/>
    <property type="project" value="InterPro"/>
</dbReference>
<evidence type="ECO:0000256" key="7">
    <source>
        <dbReference type="ARBA" id="ARBA00038938"/>
    </source>
</evidence>
<keyword evidence="6" id="KW-0862">Zinc</keyword>